<name>A0ABW5BYC5_9BACI</name>
<keyword evidence="2" id="KW-1185">Reference proteome</keyword>
<evidence type="ECO:0000313" key="2">
    <source>
        <dbReference type="Proteomes" id="UP001597318"/>
    </source>
</evidence>
<dbReference type="Proteomes" id="UP001597318">
    <property type="component" value="Unassembled WGS sequence"/>
</dbReference>
<proteinExistence type="predicted"/>
<protein>
    <submittedName>
        <fullName evidence="1">Uncharacterized protein</fullName>
    </submittedName>
</protein>
<dbReference type="EMBL" id="JBHUIK010000002">
    <property type="protein sequence ID" value="MFD2213660.1"/>
    <property type="molecule type" value="Genomic_DNA"/>
</dbReference>
<sequence>MKHFVFTIDSDEIIIKANGMIDAISKVKKMITDSGHDKKELKFVGVKY</sequence>
<organism evidence="1 2">
    <name type="scientific">Metabacillus endolithicus</name>
    <dbReference type="NCBI Taxonomy" id="1535204"/>
    <lineage>
        <taxon>Bacteria</taxon>
        <taxon>Bacillati</taxon>
        <taxon>Bacillota</taxon>
        <taxon>Bacilli</taxon>
        <taxon>Bacillales</taxon>
        <taxon>Bacillaceae</taxon>
        <taxon>Metabacillus</taxon>
    </lineage>
</organism>
<gene>
    <name evidence="1" type="ORF">ACFSKK_08225</name>
</gene>
<dbReference type="RefSeq" id="WP_247345045.1">
    <property type="nucleotide sequence ID" value="NZ_CP095550.1"/>
</dbReference>
<accession>A0ABW5BYC5</accession>
<reference evidence="2" key="1">
    <citation type="journal article" date="2019" name="Int. J. Syst. Evol. Microbiol.">
        <title>The Global Catalogue of Microorganisms (GCM) 10K type strain sequencing project: providing services to taxonomists for standard genome sequencing and annotation.</title>
        <authorList>
            <consortium name="The Broad Institute Genomics Platform"/>
            <consortium name="The Broad Institute Genome Sequencing Center for Infectious Disease"/>
            <person name="Wu L."/>
            <person name="Ma J."/>
        </authorList>
    </citation>
    <scope>NUCLEOTIDE SEQUENCE [LARGE SCALE GENOMIC DNA]</scope>
    <source>
        <strain evidence="2">CGMCC 1.15474</strain>
    </source>
</reference>
<comment type="caution">
    <text evidence="1">The sequence shown here is derived from an EMBL/GenBank/DDBJ whole genome shotgun (WGS) entry which is preliminary data.</text>
</comment>
<evidence type="ECO:0000313" key="1">
    <source>
        <dbReference type="EMBL" id="MFD2213660.1"/>
    </source>
</evidence>